<evidence type="ECO:0000313" key="10">
    <source>
        <dbReference type="EMBL" id="WZL75511.1"/>
    </source>
</evidence>
<name>A0ABZ2Y929_9BACT</name>
<dbReference type="InterPro" id="IPR005537">
    <property type="entry name" value="RAMP_III_fam"/>
</dbReference>
<evidence type="ECO:0000313" key="11">
    <source>
        <dbReference type="Proteomes" id="UP001461341"/>
    </source>
</evidence>
<evidence type="ECO:0000256" key="2">
    <source>
        <dbReference type="ARBA" id="ARBA00022150"/>
    </source>
</evidence>
<evidence type="ECO:0000256" key="3">
    <source>
        <dbReference type="ARBA" id="ARBA00022722"/>
    </source>
</evidence>
<organism evidence="10 11">
    <name type="scientific">Thermatribacter velox</name>
    <dbReference type="NCBI Taxonomy" id="3039681"/>
    <lineage>
        <taxon>Bacteria</taxon>
        <taxon>Pseudomonadati</taxon>
        <taxon>Atribacterota</taxon>
        <taxon>Atribacteria</taxon>
        <taxon>Atribacterales</taxon>
        <taxon>Thermatribacteraceae</taxon>
        <taxon>Thermatribacter</taxon>
    </lineage>
</organism>
<evidence type="ECO:0000256" key="7">
    <source>
        <dbReference type="ARBA" id="ARBA00023118"/>
    </source>
</evidence>
<dbReference type="InterPro" id="IPR013412">
    <property type="entry name" value="CRISPR-assoc_RAMP_Csm3"/>
</dbReference>
<keyword evidence="4" id="KW-0255">Endonuclease</keyword>
<gene>
    <name evidence="10" type="primary">csm3</name>
    <name evidence="10" type="ORF">QBE54_07905</name>
</gene>
<feature type="domain" description="CRISPR type III-associated protein" evidence="9">
    <location>
        <begin position="13"/>
        <end position="204"/>
    </location>
</feature>
<evidence type="ECO:0000256" key="5">
    <source>
        <dbReference type="ARBA" id="ARBA00022801"/>
    </source>
</evidence>
<evidence type="ECO:0000256" key="1">
    <source>
        <dbReference type="ARBA" id="ARBA00006342"/>
    </source>
</evidence>
<reference evidence="10 11" key="1">
    <citation type="submission" date="2023-03" db="EMBL/GenBank/DDBJ databases">
        <title>Novel Species.</title>
        <authorList>
            <person name="Ma S."/>
        </authorList>
    </citation>
    <scope>NUCLEOTIDE SEQUENCE [LARGE SCALE GENOMIC DNA]</scope>
    <source>
        <strain evidence="10 11">B11</strain>
    </source>
</reference>
<dbReference type="InterPro" id="IPR052216">
    <property type="entry name" value="CRISPR_Csm3_endoribonuclease"/>
</dbReference>
<keyword evidence="11" id="KW-1185">Reference proteome</keyword>
<evidence type="ECO:0000259" key="9">
    <source>
        <dbReference type="Pfam" id="PF03787"/>
    </source>
</evidence>
<dbReference type="Pfam" id="PF03787">
    <property type="entry name" value="RAMPs"/>
    <property type="match status" value="1"/>
</dbReference>
<evidence type="ECO:0000256" key="6">
    <source>
        <dbReference type="ARBA" id="ARBA00022884"/>
    </source>
</evidence>
<keyword evidence="7" id="KW-0051">Antiviral defense</keyword>
<evidence type="ECO:0000256" key="4">
    <source>
        <dbReference type="ARBA" id="ARBA00022759"/>
    </source>
</evidence>
<dbReference type="PANTHER" id="PTHR35579:SF3">
    <property type="entry name" value="CRISPR SYSTEM CMS ENDORIBONUCLEASE CSM3"/>
    <property type="match status" value="1"/>
</dbReference>
<keyword evidence="6" id="KW-0694">RNA-binding</keyword>
<comment type="similarity">
    <text evidence="1">Belongs to the CRISPR-associated Csm3 family.</text>
</comment>
<dbReference type="RefSeq" id="WP_369017658.1">
    <property type="nucleotide sequence ID" value="NZ_CP121689.1"/>
</dbReference>
<keyword evidence="3" id="KW-0540">Nuclease</keyword>
<dbReference type="EMBL" id="CP121689">
    <property type="protein sequence ID" value="WZL75511.1"/>
    <property type="molecule type" value="Genomic_DNA"/>
</dbReference>
<keyword evidence="5" id="KW-0378">Hydrolase</keyword>
<protein>
    <recommendedName>
        <fullName evidence="2">CRISPR system Cms endoribonuclease Csm3</fullName>
    </recommendedName>
    <alternativeName>
        <fullName evidence="8">CRISPR type III A-associated RAMP protein Csm3</fullName>
    </alternativeName>
</protein>
<accession>A0ABZ2Y929</accession>
<proteinExistence type="inferred from homology"/>
<sequence length="260" mass="29511">MNRFLGKLFIYFEIEALTGLRIGGARDSAEIGGLDNPVIKTVDGKPYIPASSLKGKIRCLLDRKDGVRVARREGDPCGCGQCEVCRLFGAHSDKNKTLTRLCFRDAFLNFEKYRESLKDSKLLDDEIPLTEEKMENIIDRLKGTAQHPRPMERVPAGAVFDGEVVVNFYEGDDVKKLIRKFWEGLRLLVDDYLGGSGTRGYGKVTFRNLAFSWKTRKDYQTKNQAHWFSDIPFSNFEDADHKLDELCEKVSQALYGAGEH</sequence>
<dbReference type="NCBIfam" id="TIGR02582">
    <property type="entry name" value="cas7_TM1809"/>
    <property type="match status" value="1"/>
</dbReference>
<evidence type="ECO:0000256" key="8">
    <source>
        <dbReference type="ARBA" id="ARBA00033183"/>
    </source>
</evidence>
<dbReference type="PANTHER" id="PTHR35579">
    <property type="entry name" value="CRISPR SYSTEM CMS ENDORIBONUCLEASE CSM3"/>
    <property type="match status" value="1"/>
</dbReference>
<dbReference type="Proteomes" id="UP001461341">
    <property type="component" value="Chromosome"/>
</dbReference>